<name>A0AB38Q1E3_9SPIR</name>
<reference evidence="1 2" key="1">
    <citation type="journal article" date="1992" name="Lakartidningen">
        <title>[Penicillin V and not amoxicillin is the first choice preparation in acute otitis].</title>
        <authorList>
            <person name="Kamme C."/>
            <person name="Lundgren K."/>
            <person name="Prellner K."/>
        </authorList>
    </citation>
    <scope>NUCLEOTIDE SEQUENCE [LARGE SCALE GENOMIC DNA]</scope>
    <source>
        <strain evidence="1 2">PC4597II</strain>
    </source>
</reference>
<accession>A0AB38Q1E3</accession>
<gene>
    <name evidence="1" type="ORF">EPJ73_03215</name>
</gene>
<dbReference type="RefSeq" id="WP_147774689.1">
    <property type="nucleotide sequence ID" value="NZ_SAYA01000008.1"/>
</dbReference>
<comment type="caution">
    <text evidence="1">The sequence shown here is derived from an EMBL/GenBank/DDBJ whole genome shotgun (WGS) entry which is preliminary data.</text>
</comment>
<dbReference type="EMBL" id="SAYA01000008">
    <property type="protein sequence ID" value="TXJ26968.1"/>
    <property type="molecule type" value="Genomic_DNA"/>
</dbReference>
<dbReference type="AlphaFoldDB" id="A0AB38Q1E3"/>
<dbReference type="Proteomes" id="UP000324336">
    <property type="component" value="Unassembled WGS sequence"/>
</dbReference>
<protein>
    <recommendedName>
        <fullName evidence="3">ImmA/IrrE family metallo-endopeptidase</fullName>
    </recommendedName>
</protein>
<sequence>MNTTTKQDCEFKFDKEVRDIIKKYFKLPDETVNRIFNYYEKDIRDAIRGSYLAHYIRSLEQKLKEYTKNPLFSIIVRPLPSNSKNLNIGVARYYHNRYVIIYYHPKMDEIQLRDCLAHEIGHIFLCNFFPDGLKPDECLTEPLASILGILFMIDINDFYKQRCKKYSKREYNEIVEDFIDINKRKRKLKNKK</sequence>
<proteinExistence type="predicted"/>
<evidence type="ECO:0000313" key="1">
    <source>
        <dbReference type="EMBL" id="TXJ26968.1"/>
    </source>
</evidence>
<evidence type="ECO:0000313" key="2">
    <source>
        <dbReference type="Proteomes" id="UP000324336"/>
    </source>
</evidence>
<organism evidence="1 2">
    <name type="scientific">Brachyspira aalborgi</name>
    <dbReference type="NCBI Taxonomy" id="29522"/>
    <lineage>
        <taxon>Bacteria</taxon>
        <taxon>Pseudomonadati</taxon>
        <taxon>Spirochaetota</taxon>
        <taxon>Spirochaetia</taxon>
        <taxon>Brachyspirales</taxon>
        <taxon>Brachyspiraceae</taxon>
        <taxon>Brachyspira</taxon>
    </lineage>
</organism>
<evidence type="ECO:0008006" key="3">
    <source>
        <dbReference type="Google" id="ProtNLM"/>
    </source>
</evidence>